<organism evidence="9 10">
    <name type="scientific">Colletotrichum higginsianum</name>
    <dbReference type="NCBI Taxonomy" id="80884"/>
    <lineage>
        <taxon>Eukaryota</taxon>
        <taxon>Fungi</taxon>
        <taxon>Dikarya</taxon>
        <taxon>Ascomycota</taxon>
        <taxon>Pezizomycotina</taxon>
        <taxon>Sordariomycetes</taxon>
        <taxon>Hypocreomycetidae</taxon>
        <taxon>Glomerellales</taxon>
        <taxon>Glomerellaceae</taxon>
        <taxon>Colletotrichum</taxon>
        <taxon>Colletotrichum destructivum species complex</taxon>
    </lineage>
</organism>
<evidence type="ECO:0000256" key="2">
    <source>
        <dbReference type="ARBA" id="ARBA00010617"/>
    </source>
</evidence>
<dbReference type="CDD" id="cd05233">
    <property type="entry name" value="SDR_c"/>
    <property type="match status" value="1"/>
</dbReference>
<evidence type="ECO:0000256" key="3">
    <source>
        <dbReference type="ARBA" id="ARBA00022617"/>
    </source>
</evidence>
<comment type="cofactor">
    <cofactor evidence="1">
        <name>heme</name>
        <dbReference type="ChEBI" id="CHEBI:30413"/>
    </cofactor>
</comment>
<dbReference type="GO" id="GO:0004497">
    <property type="term" value="F:monooxygenase activity"/>
    <property type="evidence" value="ECO:0007669"/>
    <property type="project" value="UniProtKB-KW"/>
</dbReference>
<dbReference type="GO" id="GO:0016705">
    <property type="term" value="F:oxidoreductase activity, acting on paired donors, with incorporation or reduction of molecular oxygen"/>
    <property type="evidence" value="ECO:0007669"/>
    <property type="project" value="InterPro"/>
</dbReference>
<evidence type="ECO:0000256" key="4">
    <source>
        <dbReference type="ARBA" id="ARBA00022723"/>
    </source>
</evidence>
<gene>
    <name evidence="9" type="ORF">CH35J_010896</name>
</gene>
<dbReference type="Pfam" id="PF13561">
    <property type="entry name" value="adh_short_C2"/>
    <property type="match status" value="1"/>
</dbReference>
<keyword evidence="6" id="KW-0560">Oxidoreductase</keyword>
<evidence type="ECO:0000256" key="7">
    <source>
        <dbReference type="ARBA" id="ARBA00023004"/>
    </source>
</evidence>
<dbReference type="SUPFAM" id="SSF48264">
    <property type="entry name" value="Cytochrome P450"/>
    <property type="match status" value="1"/>
</dbReference>
<name>A0A4T0VI33_9PEZI</name>
<dbReference type="FunFam" id="3.40.50.720:FF:000084">
    <property type="entry name" value="Short-chain dehydrogenase reductase"/>
    <property type="match status" value="1"/>
</dbReference>
<evidence type="ECO:0000256" key="6">
    <source>
        <dbReference type="ARBA" id="ARBA00023002"/>
    </source>
</evidence>
<dbReference type="PANTHER" id="PTHR46206">
    <property type="entry name" value="CYTOCHROME P450"/>
    <property type="match status" value="1"/>
</dbReference>
<dbReference type="InterPro" id="IPR036291">
    <property type="entry name" value="NAD(P)-bd_dom_sf"/>
</dbReference>
<keyword evidence="5" id="KW-0521">NADP</keyword>
<dbReference type="InterPro" id="IPR020904">
    <property type="entry name" value="Sc_DH/Rdtase_CS"/>
</dbReference>
<dbReference type="EMBL" id="MWPZ01000009">
    <property type="protein sequence ID" value="TIC91762.1"/>
    <property type="molecule type" value="Genomic_DNA"/>
</dbReference>
<evidence type="ECO:0000313" key="9">
    <source>
        <dbReference type="EMBL" id="TIC91762.1"/>
    </source>
</evidence>
<evidence type="ECO:0000256" key="5">
    <source>
        <dbReference type="ARBA" id="ARBA00022857"/>
    </source>
</evidence>
<dbReference type="CDD" id="cd11041">
    <property type="entry name" value="CYP503A1-like"/>
    <property type="match status" value="1"/>
</dbReference>
<dbReference type="InterPro" id="IPR002347">
    <property type="entry name" value="SDR_fam"/>
</dbReference>
<dbReference type="GO" id="GO:0020037">
    <property type="term" value="F:heme binding"/>
    <property type="evidence" value="ECO:0007669"/>
    <property type="project" value="InterPro"/>
</dbReference>
<sequence length="763" mass="84950">MALTMKTFIALCGCLSTLTLVVLWVLHNRHPNFDGLVWVGLRKEWFPKLRTSLRYKREGLRIVDDGYQKFSKHGKPFVTPLSTTKPMVVVPPSDIEWLAKRPRSDVLPPQMVLHPELVHYYFPKMPVGEFTHMPTINVDLKKITPETIWRQVSESVPVSFDAGVSTVKTCDDDDDDWQTRHMFEILGGIVGRVSVGLFLSKRLARDSAFIETIIMYGLTFNSFPYQLHDAIPKPLRRFYVPLIAAPSRYYLHKLHRWLLPLIQQHLNGEESDEDRDTVLYHHVKWAQKSADPQDRDPRVIISRLVLMIAALALPTLYQSLSDSVTNLTRQSPDGEDCFQAVLRREVDELLAEASDDMPPKGYALRLVHMNSFLKETLRYHTFNGFGLGLNREVVAEKGLTLPSAKDGPILPKGTWLSAAYDAIHRDPENYEAPDEFMPWRFMSPSGDSTADVTDTSDTWLPFGRGRDTCPGRFFAADYMRLVMVYLVQNFELHGKNVIVTGAGGAIGSQIAVLFAKAGAANLVLSDVSDAALRDLGDAVDKYRPFPGRLLFHRCDVSKEEEVTALVQLLDDHGGVDVMLNNAGVFPYDDGDAIATTGRAWELTHNVNVMGTWHGCKHAVLSMRRHGKTRGSVINTASVAGLVGSATAQIAYTASKGAIIAMTRELAMVHAKEGFRFNSLCPAPLGTALYMDFLGSNPAAWARREVHLPQGRLGEPVEQAYAALFLASDASSFVNAQELVVDGGMTKAYVIPEGEPCKPVLENF</sequence>
<keyword evidence="8" id="KW-0503">Monooxygenase</keyword>
<dbReference type="InterPro" id="IPR036396">
    <property type="entry name" value="Cyt_P450_sf"/>
</dbReference>
<dbReference type="InterPro" id="IPR001128">
    <property type="entry name" value="Cyt_P450"/>
</dbReference>
<dbReference type="Proteomes" id="UP000305883">
    <property type="component" value="Unassembled WGS sequence"/>
</dbReference>
<keyword evidence="3" id="KW-0349">Heme</keyword>
<protein>
    <submittedName>
        <fullName evidence="9">2,5-dichloro-2,5-cyclohexadiene-1,4-diol dehydrogenase</fullName>
    </submittedName>
</protein>
<reference evidence="9 10" key="1">
    <citation type="journal article" date="2019" name="Genome Biol. Evol.">
        <title>Genomic Plasticity Mediated by Transposable Elements in the Plant Pathogenic Fungus Colletotrichum higginsianum.</title>
        <authorList>
            <person name="Tsushima A."/>
            <person name="Gan P."/>
            <person name="Kumakura N."/>
            <person name="Narusaka M."/>
            <person name="Takano Y."/>
            <person name="Narusaka Y."/>
            <person name="Shirasu K."/>
        </authorList>
    </citation>
    <scope>NUCLEOTIDE SEQUENCE [LARGE SCALE GENOMIC DNA]</scope>
    <source>
        <strain evidence="9 10">MAFF305635-RFP</strain>
    </source>
</reference>
<accession>A0A4T0VI33</accession>
<dbReference type="PRINTS" id="PR00080">
    <property type="entry name" value="SDRFAMILY"/>
</dbReference>
<dbReference type="PRINTS" id="PR00081">
    <property type="entry name" value="GDHRDH"/>
</dbReference>
<dbReference type="OrthoDB" id="1844152at2759"/>
<dbReference type="AlphaFoldDB" id="A0A4T0VI33"/>
<evidence type="ECO:0000256" key="1">
    <source>
        <dbReference type="ARBA" id="ARBA00001971"/>
    </source>
</evidence>
<comment type="similarity">
    <text evidence="2">Belongs to the cytochrome P450 family.</text>
</comment>
<dbReference type="SUPFAM" id="SSF51735">
    <property type="entry name" value="NAD(P)-binding Rossmann-fold domains"/>
    <property type="match status" value="1"/>
</dbReference>
<keyword evidence="4" id="KW-0479">Metal-binding</keyword>
<keyword evidence="7" id="KW-0408">Iron</keyword>
<evidence type="ECO:0000256" key="8">
    <source>
        <dbReference type="ARBA" id="ARBA00023033"/>
    </source>
</evidence>
<dbReference type="PROSITE" id="PS00061">
    <property type="entry name" value="ADH_SHORT"/>
    <property type="match status" value="1"/>
</dbReference>
<comment type="caution">
    <text evidence="9">The sequence shown here is derived from an EMBL/GenBank/DDBJ whole genome shotgun (WGS) entry which is preliminary data.</text>
</comment>
<dbReference type="Pfam" id="PF00067">
    <property type="entry name" value="p450"/>
    <property type="match status" value="1"/>
</dbReference>
<dbReference type="PANTHER" id="PTHR46206:SF1">
    <property type="entry name" value="P450, PUTATIVE (EUROFUNG)-RELATED"/>
    <property type="match status" value="1"/>
</dbReference>
<evidence type="ECO:0000313" key="10">
    <source>
        <dbReference type="Proteomes" id="UP000305883"/>
    </source>
</evidence>
<proteinExistence type="inferred from homology"/>
<dbReference type="Gene3D" id="1.10.630.10">
    <property type="entry name" value="Cytochrome P450"/>
    <property type="match status" value="1"/>
</dbReference>
<dbReference type="Gene3D" id="3.40.50.720">
    <property type="entry name" value="NAD(P)-binding Rossmann-like Domain"/>
    <property type="match status" value="1"/>
</dbReference>
<dbReference type="GO" id="GO:0005506">
    <property type="term" value="F:iron ion binding"/>
    <property type="evidence" value="ECO:0007669"/>
    <property type="project" value="InterPro"/>
</dbReference>